<feature type="region of interest" description="Disordered" evidence="1">
    <location>
        <begin position="62"/>
        <end position="100"/>
    </location>
</feature>
<evidence type="ECO:0000256" key="1">
    <source>
        <dbReference type="SAM" id="MobiDB-lite"/>
    </source>
</evidence>
<keyword evidence="3" id="KW-1185">Reference proteome</keyword>
<organism evidence="2 3">
    <name type="scientific">Effrenium voratum</name>
    <dbReference type="NCBI Taxonomy" id="2562239"/>
    <lineage>
        <taxon>Eukaryota</taxon>
        <taxon>Sar</taxon>
        <taxon>Alveolata</taxon>
        <taxon>Dinophyceae</taxon>
        <taxon>Suessiales</taxon>
        <taxon>Symbiodiniaceae</taxon>
        <taxon>Effrenium</taxon>
    </lineage>
</organism>
<dbReference type="SUPFAM" id="SSF50249">
    <property type="entry name" value="Nucleic acid-binding proteins"/>
    <property type="match status" value="1"/>
</dbReference>
<gene>
    <name evidence="2" type="ORF">EVOR1521_LOCUS24142</name>
</gene>
<feature type="compositionally biased region" description="Basic and acidic residues" evidence="1">
    <location>
        <begin position="62"/>
        <end position="73"/>
    </location>
</feature>
<dbReference type="EMBL" id="CAUJNA010003390">
    <property type="protein sequence ID" value="CAJ1400898.1"/>
    <property type="molecule type" value="Genomic_DNA"/>
</dbReference>
<evidence type="ECO:0008006" key="4">
    <source>
        <dbReference type="Google" id="ProtNLM"/>
    </source>
</evidence>
<dbReference type="AlphaFoldDB" id="A0AA36NG73"/>
<evidence type="ECO:0000313" key="3">
    <source>
        <dbReference type="Proteomes" id="UP001178507"/>
    </source>
</evidence>
<proteinExistence type="predicted"/>
<accession>A0AA36NG73</accession>
<evidence type="ECO:0000313" key="2">
    <source>
        <dbReference type="EMBL" id="CAJ1400898.1"/>
    </source>
</evidence>
<dbReference type="InterPro" id="IPR012340">
    <property type="entry name" value="NA-bd_OB-fold"/>
</dbReference>
<dbReference type="Proteomes" id="UP001178507">
    <property type="component" value="Unassembled WGS sequence"/>
</dbReference>
<sequence>MGQRKAAKSRGSGVVNYVDRDQGYGWIRCSDSQWGMDVLLTELEGLDMGDWVQFELHRSERGPEARHVQRDRPQPPQPVVDLLGEATRPTSLDPHGTISQLRKKRDLRGMAPREVKQDLFHVPTPTFVPLPDGRGAFEQDPAIAAAVRHMRSPPLRPTSGEAVGQGCPRRSGHFRQG</sequence>
<protein>
    <recommendedName>
        <fullName evidence="4">Cold shock domain-containing protein</fullName>
    </recommendedName>
</protein>
<dbReference type="Gene3D" id="2.40.50.140">
    <property type="entry name" value="Nucleic acid-binding proteins"/>
    <property type="match status" value="1"/>
</dbReference>
<comment type="caution">
    <text evidence="2">The sequence shown here is derived from an EMBL/GenBank/DDBJ whole genome shotgun (WGS) entry which is preliminary data.</text>
</comment>
<name>A0AA36NG73_9DINO</name>
<feature type="region of interest" description="Disordered" evidence="1">
    <location>
        <begin position="152"/>
        <end position="177"/>
    </location>
</feature>
<reference evidence="2" key="1">
    <citation type="submission" date="2023-08" db="EMBL/GenBank/DDBJ databases">
        <authorList>
            <person name="Chen Y."/>
            <person name="Shah S."/>
            <person name="Dougan E. K."/>
            <person name="Thang M."/>
            <person name="Chan C."/>
        </authorList>
    </citation>
    <scope>NUCLEOTIDE SEQUENCE</scope>
</reference>